<name>A0ABY2SPI8_9HYPH</name>
<keyword evidence="7 11" id="KW-0630">Potassium</keyword>
<evidence type="ECO:0000313" key="14">
    <source>
        <dbReference type="Proteomes" id="UP000305202"/>
    </source>
</evidence>
<accession>A0ABY2SPI8</accession>
<evidence type="ECO:0000256" key="8">
    <source>
        <dbReference type="ARBA" id="ARBA00022989"/>
    </source>
</evidence>
<dbReference type="HAMAP" id="MF_00276">
    <property type="entry name" value="KdpC"/>
    <property type="match status" value="1"/>
</dbReference>
<evidence type="ECO:0000256" key="3">
    <source>
        <dbReference type="ARBA" id="ARBA00022538"/>
    </source>
</evidence>
<comment type="caution">
    <text evidence="13">The sequence shown here is derived from an EMBL/GenBank/DDBJ whole genome shotgun (WGS) entry which is preliminary data.</text>
</comment>
<proteinExistence type="inferred from homology"/>
<keyword evidence="6 11" id="KW-0067">ATP-binding</keyword>
<sequence>MNVFRPAISLFIVLSLITGAGYPLLTTGLGQWWFPDTANGSLVTQGGHVRGSVLIGQNFTRPDYFQGRPSATSDAPYNPLASSGSNLAVSNPAQDAAIKQRVADLHKTNPQAQGPVPTDLVTASASGLDPQISPAAAEWQVPRVAQARHLPEAEVRRLVADHIQRPPVYFLGESVVNVLGLNMALDALQQR</sequence>
<comment type="subcellular location">
    <subcellularLocation>
        <location evidence="11">Cell membrane</location>
        <topology evidence="11">Single-pass membrane protein</topology>
    </subcellularLocation>
</comment>
<keyword evidence="1 11" id="KW-0813">Transport</keyword>
<keyword evidence="3 11" id="KW-0633">Potassium transport</keyword>
<dbReference type="Pfam" id="PF02669">
    <property type="entry name" value="KdpC"/>
    <property type="match status" value="1"/>
</dbReference>
<keyword evidence="4 11" id="KW-0812">Transmembrane</keyword>
<evidence type="ECO:0000256" key="9">
    <source>
        <dbReference type="ARBA" id="ARBA00023065"/>
    </source>
</evidence>
<keyword evidence="9 11" id="KW-0406">Ion transport</keyword>
<evidence type="ECO:0000256" key="4">
    <source>
        <dbReference type="ARBA" id="ARBA00022692"/>
    </source>
</evidence>
<comment type="subunit">
    <text evidence="11">The system is composed of three essential subunits: KdpA, KdpB and KdpC.</text>
</comment>
<evidence type="ECO:0000256" key="5">
    <source>
        <dbReference type="ARBA" id="ARBA00022741"/>
    </source>
</evidence>
<evidence type="ECO:0000256" key="11">
    <source>
        <dbReference type="HAMAP-Rule" id="MF_00276"/>
    </source>
</evidence>
<gene>
    <name evidence="11 13" type="primary">kdpC</name>
    <name evidence="13" type="ORF">FCN80_05310</name>
</gene>
<dbReference type="EMBL" id="SZPQ01000003">
    <property type="protein sequence ID" value="TKI07854.1"/>
    <property type="molecule type" value="Genomic_DNA"/>
</dbReference>
<keyword evidence="5 11" id="KW-0547">Nucleotide-binding</keyword>
<evidence type="ECO:0000256" key="12">
    <source>
        <dbReference type="SAM" id="MobiDB-lite"/>
    </source>
</evidence>
<dbReference type="NCBIfam" id="NF001454">
    <property type="entry name" value="PRK00315.1"/>
    <property type="match status" value="1"/>
</dbReference>
<reference evidence="13 14" key="1">
    <citation type="submission" date="2019-04" db="EMBL/GenBank/DDBJ databases">
        <authorList>
            <person name="Li M."/>
            <person name="Gao C."/>
        </authorList>
    </citation>
    <scope>NUCLEOTIDE SEQUENCE [LARGE SCALE GENOMIC DNA]</scope>
    <source>
        <strain evidence="13 14">BGMRC 2031</strain>
    </source>
</reference>
<evidence type="ECO:0000256" key="2">
    <source>
        <dbReference type="ARBA" id="ARBA00022475"/>
    </source>
</evidence>
<keyword evidence="10 11" id="KW-0472">Membrane</keyword>
<comment type="function">
    <text evidence="11">Part of the high-affinity ATP-driven potassium transport (or Kdp) system, which catalyzes the hydrolysis of ATP coupled with the electrogenic transport of potassium into the cytoplasm. This subunit acts as a catalytic chaperone that increases the ATP-binding affinity of the ATP-hydrolyzing subunit KdpB by the formation of a transient KdpB/KdpC/ATP ternary complex.</text>
</comment>
<dbReference type="InterPro" id="IPR003820">
    <property type="entry name" value="KdpC"/>
</dbReference>
<evidence type="ECO:0000256" key="10">
    <source>
        <dbReference type="ARBA" id="ARBA00023136"/>
    </source>
</evidence>
<dbReference type="RefSeq" id="WP_136988849.1">
    <property type="nucleotide sequence ID" value="NZ_SZPQ01000003.1"/>
</dbReference>
<evidence type="ECO:0000256" key="6">
    <source>
        <dbReference type="ARBA" id="ARBA00022840"/>
    </source>
</evidence>
<keyword evidence="8 11" id="KW-1133">Transmembrane helix</keyword>
<comment type="similarity">
    <text evidence="11">Belongs to the KdpC family.</text>
</comment>
<keyword evidence="14" id="KW-1185">Reference proteome</keyword>
<organism evidence="13 14">
    <name type="scientific">Martelella alba</name>
    <dbReference type="NCBI Taxonomy" id="2590451"/>
    <lineage>
        <taxon>Bacteria</taxon>
        <taxon>Pseudomonadati</taxon>
        <taxon>Pseudomonadota</taxon>
        <taxon>Alphaproteobacteria</taxon>
        <taxon>Hyphomicrobiales</taxon>
        <taxon>Aurantimonadaceae</taxon>
        <taxon>Martelella</taxon>
    </lineage>
</organism>
<dbReference type="Proteomes" id="UP000305202">
    <property type="component" value="Unassembled WGS sequence"/>
</dbReference>
<feature type="compositionally biased region" description="Polar residues" evidence="12">
    <location>
        <begin position="69"/>
        <end position="86"/>
    </location>
</feature>
<dbReference type="PANTHER" id="PTHR30042:SF2">
    <property type="entry name" value="POTASSIUM-TRANSPORTING ATPASE KDPC SUBUNIT"/>
    <property type="match status" value="1"/>
</dbReference>
<protein>
    <recommendedName>
        <fullName evidence="11">Potassium-transporting ATPase KdpC subunit</fullName>
    </recommendedName>
    <alternativeName>
        <fullName evidence="11">ATP phosphohydrolase [potassium-transporting] C chain</fullName>
    </alternativeName>
    <alternativeName>
        <fullName evidence="11">Potassium-binding and translocating subunit C</fullName>
    </alternativeName>
    <alternativeName>
        <fullName evidence="11">Potassium-translocating ATPase C chain</fullName>
    </alternativeName>
</protein>
<keyword evidence="2 11" id="KW-1003">Cell membrane</keyword>
<dbReference type="PANTHER" id="PTHR30042">
    <property type="entry name" value="POTASSIUM-TRANSPORTING ATPASE C CHAIN"/>
    <property type="match status" value="1"/>
</dbReference>
<evidence type="ECO:0000256" key="1">
    <source>
        <dbReference type="ARBA" id="ARBA00022448"/>
    </source>
</evidence>
<evidence type="ECO:0000313" key="13">
    <source>
        <dbReference type="EMBL" id="TKI07854.1"/>
    </source>
</evidence>
<evidence type="ECO:0000256" key="7">
    <source>
        <dbReference type="ARBA" id="ARBA00022958"/>
    </source>
</evidence>
<dbReference type="NCBIfam" id="TIGR00681">
    <property type="entry name" value="kdpC"/>
    <property type="match status" value="1"/>
</dbReference>
<dbReference type="PIRSF" id="PIRSF001296">
    <property type="entry name" value="K_ATPase_KdpC"/>
    <property type="match status" value="1"/>
</dbReference>
<feature type="region of interest" description="Disordered" evidence="12">
    <location>
        <begin position="65"/>
        <end position="86"/>
    </location>
</feature>